<accession>W8T5A6</accession>
<name>W8T5A6_PEPAC</name>
<proteinExistence type="predicted"/>
<dbReference type="Proteomes" id="UP000019591">
    <property type="component" value="Chromosome"/>
</dbReference>
<dbReference type="PATRIC" id="fig|1286171.3.peg.1595"/>
<sequence length="38" mass="4565">MDETSNIEYNVIYGVQKKRQTPLFSFRKPKQSKYIGNR</sequence>
<evidence type="ECO:0000313" key="2">
    <source>
        <dbReference type="Proteomes" id="UP000019591"/>
    </source>
</evidence>
<gene>
    <name evidence="1" type="ORF">EAL2_c16440</name>
</gene>
<evidence type="ECO:0000313" key="1">
    <source>
        <dbReference type="EMBL" id="AHM56939.1"/>
    </source>
</evidence>
<dbReference type="EMBL" id="CP007452">
    <property type="protein sequence ID" value="AHM56939.1"/>
    <property type="molecule type" value="Genomic_DNA"/>
</dbReference>
<dbReference type="AlphaFoldDB" id="W8T5A6"/>
<protein>
    <submittedName>
        <fullName evidence="1">Uncharacterized protein</fullName>
    </submittedName>
</protein>
<organism evidence="1 2">
    <name type="scientific">Peptoclostridium acidaminophilum DSM 3953</name>
    <dbReference type="NCBI Taxonomy" id="1286171"/>
    <lineage>
        <taxon>Bacteria</taxon>
        <taxon>Bacillati</taxon>
        <taxon>Bacillota</taxon>
        <taxon>Clostridia</taxon>
        <taxon>Peptostreptococcales</taxon>
        <taxon>Peptoclostridiaceae</taxon>
        <taxon>Peptoclostridium</taxon>
    </lineage>
</organism>
<dbReference type="KEGG" id="eac:EAL2_c16440"/>
<reference evidence="1 2" key="1">
    <citation type="journal article" date="2014" name="Genome Announc.">
        <title>Complete Genome Sequence of Amino Acid-Utilizing Eubacterium acidaminophilum al-2 (DSM 3953).</title>
        <authorList>
            <person name="Poehlein A."/>
            <person name="Andreesen J.R."/>
            <person name="Daniel R."/>
        </authorList>
    </citation>
    <scope>NUCLEOTIDE SEQUENCE [LARGE SCALE GENOMIC DNA]</scope>
    <source>
        <strain evidence="1 2">DSM 3953</strain>
    </source>
</reference>
<keyword evidence="2" id="KW-1185">Reference proteome</keyword>
<dbReference type="HOGENOM" id="CLU_3328018_0_0_9"/>